<dbReference type="InParanoid" id="T0QV75"/>
<dbReference type="RefSeq" id="XP_008604673.1">
    <property type="nucleotide sequence ID" value="XM_008606451.1"/>
</dbReference>
<feature type="transmembrane region" description="Helical" evidence="1">
    <location>
        <begin position="12"/>
        <end position="34"/>
    </location>
</feature>
<reference evidence="3 4" key="1">
    <citation type="submission" date="2012-04" db="EMBL/GenBank/DDBJ databases">
        <title>The Genome Sequence of Saprolegnia declina VS20.</title>
        <authorList>
            <consortium name="The Broad Institute Genome Sequencing Platform"/>
            <person name="Russ C."/>
            <person name="Nusbaum C."/>
            <person name="Tyler B."/>
            <person name="van West P."/>
            <person name="Dieguez-Uribeondo J."/>
            <person name="de Bruijn I."/>
            <person name="Tripathy S."/>
            <person name="Jiang R."/>
            <person name="Young S.K."/>
            <person name="Zeng Q."/>
            <person name="Gargeya S."/>
            <person name="Fitzgerald M."/>
            <person name="Haas B."/>
            <person name="Abouelleil A."/>
            <person name="Alvarado L."/>
            <person name="Arachchi H.M."/>
            <person name="Berlin A."/>
            <person name="Chapman S.B."/>
            <person name="Goldberg J."/>
            <person name="Griggs A."/>
            <person name="Gujja S."/>
            <person name="Hansen M."/>
            <person name="Howarth C."/>
            <person name="Imamovic A."/>
            <person name="Larimer J."/>
            <person name="McCowen C."/>
            <person name="Montmayeur A."/>
            <person name="Murphy C."/>
            <person name="Neiman D."/>
            <person name="Pearson M."/>
            <person name="Priest M."/>
            <person name="Roberts A."/>
            <person name="Saif S."/>
            <person name="Shea T."/>
            <person name="Sisk P."/>
            <person name="Sykes S."/>
            <person name="Wortman J."/>
            <person name="Nusbaum C."/>
            <person name="Birren B."/>
        </authorList>
    </citation>
    <scope>NUCLEOTIDE SEQUENCE [LARGE SCALE GENOMIC DNA]</scope>
    <source>
        <strain evidence="3 4">VS20</strain>
    </source>
</reference>
<dbReference type="InterPro" id="IPR013830">
    <property type="entry name" value="SGNH_hydro"/>
</dbReference>
<evidence type="ECO:0000313" key="4">
    <source>
        <dbReference type="Proteomes" id="UP000030762"/>
    </source>
</evidence>
<dbReference type="eggNOG" id="KOG3035">
    <property type="taxonomic scope" value="Eukaryota"/>
</dbReference>
<dbReference type="InterPro" id="IPR045136">
    <property type="entry name" value="Iah1-like"/>
</dbReference>
<feature type="domain" description="SGNH hydrolase-type esterase" evidence="2">
    <location>
        <begin position="58"/>
        <end position="232"/>
    </location>
</feature>
<dbReference type="GeneID" id="19941672"/>
<keyword evidence="4" id="KW-1185">Reference proteome</keyword>
<dbReference type="Gene3D" id="3.40.50.1110">
    <property type="entry name" value="SGNH hydrolase"/>
    <property type="match status" value="1"/>
</dbReference>
<dbReference type="OMA" id="AQSYMRR"/>
<dbReference type="VEuPathDB" id="FungiDB:SDRG_00945"/>
<dbReference type="STRING" id="1156394.T0QV75"/>
<dbReference type="OrthoDB" id="671439at2759"/>
<proteinExistence type="predicted"/>
<sequence length="261" mass="27851">MQRDVDARGRFLTRIVAVIAVFFFTSGSIVLYLVTAPGLTSVETVQLLPTVPTIVIAGDSLTQYGLDPTVLGYHTLLAQSYMRRADVLNRGFAGWTTGDFLAAAVPPMIAEMAPPLLLTLLLGTNDAVLPGNLGHASVATYASNLDAILTAFQTAFPSTKLLLLTPPPVVDAVQAGQHSNAVLAAYVRGCKQVGAARNVPVLDLFGSWRNSTATASYYIRDGIHLTVAGNRALHELLLQAIASSYPALAPNALRTFYERQK</sequence>
<dbReference type="SUPFAM" id="SSF52266">
    <property type="entry name" value="SGNH hydrolase"/>
    <property type="match status" value="1"/>
</dbReference>
<evidence type="ECO:0000256" key="1">
    <source>
        <dbReference type="SAM" id="Phobius"/>
    </source>
</evidence>
<accession>T0QV75</accession>
<evidence type="ECO:0000313" key="3">
    <source>
        <dbReference type="EMBL" id="EQC42104.1"/>
    </source>
</evidence>
<dbReference type="Pfam" id="PF13472">
    <property type="entry name" value="Lipase_GDSL_2"/>
    <property type="match status" value="1"/>
</dbReference>
<dbReference type="EMBL" id="JH767133">
    <property type="protein sequence ID" value="EQC42104.1"/>
    <property type="molecule type" value="Genomic_DNA"/>
</dbReference>
<evidence type="ECO:0000259" key="2">
    <source>
        <dbReference type="Pfam" id="PF13472"/>
    </source>
</evidence>
<dbReference type="InterPro" id="IPR036514">
    <property type="entry name" value="SGNH_hydro_sf"/>
</dbReference>
<dbReference type="PANTHER" id="PTHR14209:SF19">
    <property type="entry name" value="ISOAMYL ACETATE-HYDROLYZING ESTERASE 1 HOMOLOG"/>
    <property type="match status" value="1"/>
</dbReference>
<keyword evidence="1" id="KW-0812">Transmembrane</keyword>
<keyword evidence="1" id="KW-0472">Membrane</keyword>
<dbReference type="PANTHER" id="PTHR14209">
    <property type="entry name" value="ISOAMYL ACETATE-HYDROLYZING ESTERASE 1"/>
    <property type="match status" value="1"/>
</dbReference>
<protein>
    <recommendedName>
        <fullName evidence="2">SGNH hydrolase-type esterase domain-containing protein</fullName>
    </recommendedName>
</protein>
<dbReference type="Proteomes" id="UP000030762">
    <property type="component" value="Unassembled WGS sequence"/>
</dbReference>
<dbReference type="AlphaFoldDB" id="T0QV75"/>
<organism evidence="3 4">
    <name type="scientific">Saprolegnia diclina (strain VS20)</name>
    <dbReference type="NCBI Taxonomy" id="1156394"/>
    <lineage>
        <taxon>Eukaryota</taxon>
        <taxon>Sar</taxon>
        <taxon>Stramenopiles</taxon>
        <taxon>Oomycota</taxon>
        <taxon>Saprolegniomycetes</taxon>
        <taxon>Saprolegniales</taxon>
        <taxon>Saprolegniaceae</taxon>
        <taxon>Saprolegnia</taxon>
    </lineage>
</organism>
<name>T0QV75_SAPDV</name>
<keyword evidence="1" id="KW-1133">Transmembrane helix</keyword>
<gene>
    <name evidence="3" type="ORF">SDRG_00945</name>
</gene>